<dbReference type="SUPFAM" id="SSF52540">
    <property type="entry name" value="P-loop containing nucleoside triphosphate hydrolases"/>
    <property type="match status" value="1"/>
</dbReference>
<reference evidence="1 2" key="1">
    <citation type="journal article" date="2017" name="Curr. Microbiol.">
        <title>Mucilaginibacter ginsenosidivorans sp. nov., Isolated from Soil of Ginseng Field.</title>
        <authorList>
            <person name="Kim M.M."/>
            <person name="Siddiqi M.Z."/>
            <person name="Im W.T."/>
        </authorList>
    </citation>
    <scope>NUCLEOTIDE SEQUENCE [LARGE SCALE GENOMIC DNA]</scope>
    <source>
        <strain evidence="1 2">Gsoil 3017</strain>
    </source>
</reference>
<dbReference type="EMBL" id="CP042436">
    <property type="protein sequence ID" value="QEC62014.1"/>
    <property type="molecule type" value="Genomic_DNA"/>
</dbReference>
<protein>
    <recommendedName>
        <fullName evidence="3">Sulfotransferase family protein</fullName>
    </recommendedName>
</protein>
<accession>A0A5B8USN8</accession>
<dbReference type="InterPro" id="IPR027417">
    <property type="entry name" value="P-loop_NTPase"/>
</dbReference>
<dbReference type="OrthoDB" id="5380394at2"/>
<evidence type="ECO:0000313" key="1">
    <source>
        <dbReference type="EMBL" id="QEC62014.1"/>
    </source>
</evidence>
<organism evidence="1 2">
    <name type="scientific">Mucilaginibacter ginsenosidivorans</name>
    <dbReference type="NCBI Taxonomy" id="398053"/>
    <lineage>
        <taxon>Bacteria</taxon>
        <taxon>Pseudomonadati</taxon>
        <taxon>Bacteroidota</taxon>
        <taxon>Sphingobacteriia</taxon>
        <taxon>Sphingobacteriales</taxon>
        <taxon>Sphingobacteriaceae</taxon>
        <taxon>Mucilaginibacter</taxon>
    </lineage>
</organism>
<name>A0A5B8USN8_9SPHI</name>
<dbReference type="Proteomes" id="UP000321479">
    <property type="component" value="Chromosome"/>
</dbReference>
<sequence>MRNGTDQAVLSELIANTGFLPVSVDPVKRTIAWLDFGRYHFYEGFFHRSADVFSALKKGDIKTLLTGIDTLEEDALVAESIYPTGFIFHAGRSGSTMLSKVLARSRENHVISEAGPTNSIWPLFAENGHLPIQETENNKKMYRNLLLVMSRQRSKTHKHYFIKFTSFNILFFDFIHAVFPDVPAIFLNRDSEDILKSFGKKLPGWLATGDTGFLNITAQSAHTDKKEIVESFLTTAKKYPVDVLKSIDYKDLNPDLLPSILHYFKADASAKQLLLMQTQFLFDSKVEFNRKSFDENDT</sequence>
<evidence type="ECO:0000313" key="2">
    <source>
        <dbReference type="Proteomes" id="UP000321479"/>
    </source>
</evidence>
<gene>
    <name evidence="1" type="ORF">FRZ54_05225</name>
</gene>
<dbReference type="KEGG" id="mgin:FRZ54_05225"/>
<keyword evidence="2" id="KW-1185">Reference proteome</keyword>
<dbReference type="Gene3D" id="3.40.50.300">
    <property type="entry name" value="P-loop containing nucleotide triphosphate hydrolases"/>
    <property type="match status" value="1"/>
</dbReference>
<evidence type="ECO:0008006" key="3">
    <source>
        <dbReference type="Google" id="ProtNLM"/>
    </source>
</evidence>
<dbReference type="AlphaFoldDB" id="A0A5B8USN8"/>
<proteinExistence type="predicted"/>
<dbReference type="RefSeq" id="WP_147030591.1">
    <property type="nucleotide sequence ID" value="NZ_CP042436.1"/>
</dbReference>